<keyword evidence="1" id="KW-0378">Hydrolase</keyword>
<organism evidence="1 2">
    <name type="scientific">Lindgomyces ingoldianus</name>
    <dbReference type="NCBI Taxonomy" id="673940"/>
    <lineage>
        <taxon>Eukaryota</taxon>
        <taxon>Fungi</taxon>
        <taxon>Dikarya</taxon>
        <taxon>Ascomycota</taxon>
        <taxon>Pezizomycotina</taxon>
        <taxon>Dothideomycetes</taxon>
        <taxon>Pleosporomycetidae</taxon>
        <taxon>Pleosporales</taxon>
        <taxon>Lindgomycetaceae</taxon>
        <taxon>Lindgomyces</taxon>
    </lineage>
</organism>
<gene>
    <name evidence="1" type="ORF">BDR25DRAFT_301573</name>
</gene>
<evidence type="ECO:0000313" key="1">
    <source>
        <dbReference type="EMBL" id="KAF2474074.1"/>
    </source>
</evidence>
<reference evidence="1" key="1">
    <citation type="journal article" date="2020" name="Stud. Mycol.">
        <title>101 Dothideomycetes genomes: a test case for predicting lifestyles and emergence of pathogens.</title>
        <authorList>
            <person name="Haridas S."/>
            <person name="Albert R."/>
            <person name="Binder M."/>
            <person name="Bloem J."/>
            <person name="Labutti K."/>
            <person name="Salamov A."/>
            <person name="Andreopoulos B."/>
            <person name="Baker S."/>
            <person name="Barry K."/>
            <person name="Bills G."/>
            <person name="Bluhm B."/>
            <person name="Cannon C."/>
            <person name="Castanera R."/>
            <person name="Culley D."/>
            <person name="Daum C."/>
            <person name="Ezra D."/>
            <person name="Gonzalez J."/>
            <person name="Henrissat B."/>
            <person name="Kuo A."/>
            <person name="Liang C."/>
            <person name="Lipzen A."/>
            <person name="Lutzoni F."/>
            <person name="Magnuson J."/>
            <person name="Mondo S."/>
            <person name="Nolan M."/>
            <person name="Ohm R."/>
            <person name="Pangilinan J."/>
            <person name="Park H.-J."/>
            <person name="Ramirez L."/>
            <person name="Alfaro M."/>
            <person name="Sun H."/>
            <person name="Tritt A."/>
            <person name="Yoshinaga Y."/>
            <person name="Zwiers L.-H."/>
            <person name="Turgeon B."/>
            <person name="Goodwin S."/>
            <person name="Spatafora J."/>
            <person name="Crous P."/>
            <person name="Grigoriev I."/>
        </authorList>
    </citation>
    <scope>NUCLEOTIDE SEQUENCE</scope>
    <source>
        <strain evidence="1">ATCC 200398</strain>
    </source>
</reference>
<sequence>MLLSQQLLAIPASLFSLVSTEQVPLKIPDAKYPWIRRYASIGDSYAAGLGSGSRIDWSCSRYNNSYPNILHASFLGDDPKRNHQFLACTGAASTDVIEKQIPALHDNLDLLTISAGGNDVGLTVILNNCIYQFFMAGEDDCELAMEEARQNIHNETQLHRNVTLLYEAVKPKMNKHGIVYVTGYATFFGIADELCDSVTWAVWDGVESGQTKQFLTLERRISLNKLVQSVNLVLREATEAMGPNFRFIDYDKHIAEGRGRYCEVGVQEPAPNRWGLDFYEWNTIDSGENSTEMGRTGDDVPKGSFEGDIAERINKTLQEHPDWQFDPDKGFVNKSKTMVREEGIIGDTISWMLPDSWKRVFHLRPQAHALIAALISEDLQKKEGKDTVHPNFLAALP</sequence>
<dbReference type="EMBL" id="MU003498">
    <property type="protein sequence ID" value="KAF2474074.1"/>
    <property type="molecule type" value="Genomic_DNA"/>
</dbReference>
<accession>A0ACB6R497</accession>
<dbReference type="Proteomes" id="UP000799755">
    <property type="component" value="Unassembled WGS sequence"/>
</dbReference>
<name>A0ACB6R497_9PLEO</name>
<keyword evidence="2" id="KW-1185">Reference proteome</keyword>
<protein>
    <submittedName>
        <fullName evidence="1">SGNH hydrolase</fullName>
    </submittedName>
</protein>
<proteinExistence type="predicted"/>
<comment type="caution">
    <text evidence="1">The sequence shown here is derived from an EMBL/GenBank/DDBJ whole genome shotgun (WGS) entry which is preliminary data.</text>
</comment>
<evidence type="ECO:0000313" key="2">
    <source>
        <dbReference type="Proteomes" id="UP000799755"/>
    </source>
</evidence>